<gene>
    <name evidence="1" type="ORF">MRB53_020901</name>
</gene>
<evidence type="ECO:0000313" key="1">
    <source>
        <dbReference type="EMBL" id="KAJ8627594.1"/>
    </source>
</evidence>
<accession>A0ACC2L282</accession>
<keyword evidence="2" id="KW-1185">Reference proteome</keyword>
<reference evidence="1 2" key="1">
    <citation type="journal article" date="2022" name="Hortic Res">
        <title>A haplotype resolved chromosomal level avocado genome allows analysis of novel avocado genes.</title>
        <authorList>
            <person name="Nath O."/>
            <person name="Fletcher S.J."/>
            <person name="Hayward A."/>
            <person name="Shaw L.M."/>
            <person name="Masouleh A.K."/>
            <person name="Furtado A."/>
            <person name="Henry R.J."/>
            <person name="Mitter N."/>
        </authorList>
    </citation>
    <scope>NUCLEOTIDE SEQUENCE [LARGE SCALE GENOMIC DNA]</scope>
    <source>
        <strain evidence="2">cv. Hass</strain>
    </source>
</reference>
<proteinExistence type="predicted"/>
<name>A0ACC2L282_PERAE</name>
<organism evidence="1 2">
    <name type="scientific">Persea americana</name>
    <name type="common">Avocado</name>
    <dbReference type="NCBI Taxonomy" id="3435"/>
    <lineage>
        <taxon>Eukaryota</taxon>
        <taxon>Viridiplantae</taxon>
        <taxon>Streptophyta</taxon>
        <taxon>Embryophyta</taxon>
        <taxon>Tracheophyta</taxon>
        <taxon>Spermatophyta</taxon>
        <taxon>Magnoliopsida</taxon>
        <taxon>Magnoliidae</taxon>
        <taxon>Laurales</taxon>
        <taxon>Lauraceae</taxon>
        <taxon>Persea</taxon>
    </lineage>
</organism>
<comment type="caution">
    <text evidence="1">The sequence shown here is derived from an EMBL/GenBank/DDBJ whole genome shotgun (WGS) entry which is preliminary data.</text>
</comment>
<protein>
    <submittedName>
        <fullName evidence="1">Uncharacterized protein</fullName>
    </submittedName>
</protein>
<sequence length="226" mass="25457">MSESERTGVRNYRRSQVARLRWTPELHGHFIEAVNCLGGPYKATPKRILQLMGVQGLEISHVKSHLQMYRNSNNCMDVEMLLSPEGSQNERRIHPGDLGNSSLLLRPSQDVRSRESRGDIENEVPWKGSKAHDPNRKEKSSSENQLTELCLLQGTPKKGKSRRPFERSGPSSSSFNTLDGKKVAKRKVSLSTVEFHTSQETTDQNSTHDMGQNPPEDNPINLDLSI</sequence>
<dbReference type="EMBL" id="CM056814">
    <property type="protein sequence ID" value="KAJ8627594.1"/>
    <property type="molecule type" value="Genomic_DNA"/>
</dbReference>
<evidence type="ECO:0000313" key="2">
    <source>
        <dbReference type="Proteomes" id="UP001234297"/>
    </source>
</evidence>
<dbReference type="Proteomes" id="UP001234297">
    <property type="component" value="Chromosome 6"/>
</dbReference>